<dbReference type="RefSeq" id="WP_024624625.1">
    <property type="nucleotide sequence ID" value="NZ_KK036493.1"/>
</dbReference>
<keyword evidence="1" id="KW-0812">Transmembrane</keyword>
<sequence length="265" mass="30552">MKQYCKQLLIVVGIISVFLIARLVFSISGMTRLGPSDWIQLVASVMSVFAFGGLLLQIYIQNMQRKTEKRPHLNLSFKSYVQAGDVAVSKSNSWDFEKYYKSMAIVNTVDNSVAIDVLFVATYESKEEKVIKDYLFLAGLGKKVYSLDFKHGRDFQKLEIYFRSSVEELGKVTFKLSDFNVAIPQYTWGRKLKREYRHVLDETSKNLLDNKSDFSIYEFDESDLKGASVYNAEMRKRHFVNDSKTEAINYYLYGNSVGKNSDNKK</sequence>
<evidence type="ECO:0000256" key="1">
    <source>
        <dbReference type="SAM" id="Phobius"/>
    </source>
</evidence>
<proteinExistence type="predicted"/>
<feature type="transmembrane region" description="Helical" evidence="1">
    <location>
        <begin position="39"/>
        <end position="60"/>
    </location>
</feature>
<comment type="caution">
    <text evidence="2">The sequence shown here is derived from an EMBL/GenBank/DDBJ whole genome shotgun (WGS) entry which is preliminary data.</text>
</comment>
<evidence type="ECO:0000313" key="3">
    <source>
        <dbReference type="Proteomes" id="UP000019247"/>
    </source>
</evidence>
<feature type="transmembrane region" description="Helical" evidence="1">
    <location>
        <begin position="7"/>
        <end position="27"/>
    </location>
</feature>
<keyword evidence="1" id="KW-1133">Transmembrane helix</keyword>
<dbReference type="Proteomes" id="UP000019247">
    <property type="component" value="Unassembled WGS sequence"/>
</dbReference>
<evidence type="ECO:0000313" key="2">
    <source>
        <dbReference type="EMBL" id="ETY74020.1"/>
    </source>
</evidence>
<accession>W6TC99</accession>
<keyword evidence="1" id="KW-0472">Membrane</keyword>
<protein>
    <submittedName>
        <fullName evidence="2">Uncharacterized protein</fullName>
    </submittedName>
</protein>
<dbReference type="PATRIC" id="fig|1400520.3.peg.1812"/>
<dbReference type="AlphaFoldDB" id="W6TC99"/>
<name>W6TC99_9LACO</name>
<reference evidence="2 3" key="1">
    <citation type="journal article" date="2014" name="Genome Announc.">
        <title>Genome Sequence of Lactobacillus fabifermentans Strain T30PCM01, Isolated from Fermenting Grape Marc.</title>
        <authorList>
            <person name="Treu L."/>
            <person name="Vendramin V."/>
            <person name="Bovo B."/>
            <person name="Giacomini A."/>
            <person name="Corich V."/>
            <person name="Campanaro S."/>
        </authorList>
    </citation>
    <scope>NUCLEOTIDE SEQUENCE [LARGE SCALE GENOMIC DNA]</scope>
    <source>
        <strain evidence="2 3">T30PCM01</strain>
    </source>
</reference>
<dbReference type="OrthoDB" id="9992457at2"/>
<dbReference type="EMBL" id="AWWK01000040">
    <property type="protein sequence ID" value="ETY74020.1"/>
    <property type="molecule type" value="Genomic_DNA"/>
</dbReference>
<dbReference type="HOGENOM" id="CLU_1048833_0_0_9"/>
<organism evidence="2 3">
    <name type="scientific">Lactiplantibacillus fabifermentans T30PCM01</name>
    <dbReference type="NCBI Taxonomy" id="1400520"/>
    <lineage>
        <taxon>Bacteria</taxon>
        <taxon>Bacillati</taxon>
        <taxon>Bacillota</taxon>
        <taxon>Bacilli</taxon>
        <taxon>Lactobacillales</taxon>
        <taxon>Lactobacillaceae</taxon>
        <taxon>Lactiplantibacillus</taxon>
    </lineage>
</organism>
<gene>
    <name evidence="2" type="ORF">LFAB_09285</name>
</gene>